<dbReference type="STRING" id="1385511.GCA_000425225_00918"/>
<dbReference type="eggNOG" id="COG3679">
    <property type="taxonomic scope" value="Bacteria"/>
</dbReference>
<dbReference type="AlphaFoldDB" id="A0A0A5HKC6"/>
<proteinExistence type="predicted"/>
<comment type="caution">
    <text evidence="1">The sequence shown here is derived from an EMBL/GenBank/DDBJ whole genome shotgun (WGS) entry which is preliminary data.</text>
</comment>
<dbReference type="PANTHER" id="PTHR38448">
    <property type="entry name" value="REGULATORY PROTEIN YLBF-RELATED"/>
    <property type="match status" value="1"/>
</dbReference>
<dbReference type="Proteomes" id="UP000030403">
    <property type="component" value="Unassembled WGS sequence"/>
</dbReference>
<dbReference type="EMBL" id="AVPF01000068">
    <property type="protein sequence ID" value="KGX84072.1"/>
    <property type="molecule type" value="Genomic_DNA"/>
</dbReference>
<gene>
    <name evidence="1" type="ORF">N783_19305</name>
</gene>
<dbReference type="SUPFAM" id="SSF158622">
    <property type="entry name" value="YheA/YmcA-like"/>
    <property type="match status" value="1"/>
</dbReference>
<dbReference type="InterPro" id="IPR052767">
    <property type="entry name" value="Bact_com_dev_regulator"/>
</dbReference>
<organism evidence="1 2">
    <name type="scientific">Pontibacillus marinus BH030004 = DSM 16465</name>
    <dbReference type="NCBI Taxonomy" id="1385511"/>
    <lineage>
        <taxon>Bacteria</taxon>
        <taxon>Bacillati</taxon>
        <taxon>Bacillota</taxon>
        <taxon>Bacilli</taxon>
        <taxon>Bacillales</taxon>
        <taxon>Bacillaceae</taxon>
        <taxon>Pontibacillus</taxon>
    </lineage>
</organism>
<accession>A0A0A5HKC6</accession>
<evidence type="ECO:0000313" key="1">
    <source>
        <dbReference type="EMBL" id="KGX84072.1"/>
    </source>
</evidence>
<name>A0A0A5HKC6_9BACI</name>
<reference evidence="1 2" key="1">
    <citation type="submission" date="2013-08" db="EMBL/GenBank/DDBJ databases">
        <authorList>
            <person name="Huang J."/>
            <person name="Wang G."/>
        </authorList>
    </citation>
    <scope>NUCLEOTIDE SEQUENCE [LARGE SCALE GENOMIC DNA]</scope>
    <source>
        <strain evidence="1 2">BH030004</strain>
    </source>
</reference>
<dbReference type="OrthoDB" id="2157513at2"/>
<dbReference type="InterPro" id="IPR023378">
    <property type="entry name" value="YheA/YmcA-like_dom_sf"/>
</dbReference>
<sequence>MIATTETVEILDRCENLGQIVLQSDVYEQYIQAKEELEKDREAQRLIKGFQDTKDHYEDVQRFGRYHPDYNTIMKDVREKKREMDMHDRVATYKIAERNLQKLLDEISQIVAFSISEQIKVPKDGMLFQDSGGCGCGSGGGCGCS</sequence>
<evidence type="ECO:0000313" key="2">
    <source>
        <dbReference type="Proteomes" id="UP000030403"/>
    </source>
</evidence>
<dbReference type="Pfam" id="PF06133">
    <property type="entry name" value="Com_YlbF"/>
    <property type="match status" value="1"/>
</dbReference>
<protein>
    <submittedName>
        <fullName evidence="1">Regulator</fullName>
    </submittedName>
</protein>
<keyword evidence="2" id="KW-1185">Reference proteome</keyword>
<dbReference type="Gene3D" id="1.20.1500.10">
    <property type="entry name" value="YheA/YmcA-like"/>
    <property type="match status" value="1"/>
</dbReference>
<dbReference type="RefSeq" id="WP_027448167.1">
    <property type="nucleotide sequence ID" value="NZ_AVPF01000068.1"/>
</dbReference>
<dbReference type="PANTHER" id="PTHR38448:SF2">
    <property type="entry name" value="REGULATORY PROTEIN YLBF"/>
    <property type="match status" value="1"/>
</dbReference>
<dbReference type="InterPro" id="IPR010368">
    <property type="entry name" value="Com_YlbF"/>
</dbReference>